<dbReference type="STRING" id="1227488.C477_01235"/>
<keyword evidence="5 8" id="KW-0812">Transmembrane</keyword>
<evidence type="ECO:0000259" key="9">
    <source>
        <dbReference type="Pfam" id="PF00535"/>
    </source>
</evidence>
<dbReference type="GO" id="GO:0006506">
    <property type="term" value="P:GPI anchor biosynthetic process"/>
    <property type="evidence" value="ECO:0007669"/>
    <property type="project" value="TreeGrafter"/>
</dbReference>
<dbReference type="GO" id="GO:0004582">
    <property type="term" value="F:dolichyl-phosphate beta-D-mannosyltransferase activity"/>
    <property type="evidence" value="ECO:0007669"/>
    <property type="project" value="InterPro"/>
</dbReference>
<feature type="transmembrane region" description="Helical" evidence="8">
    <location>
        <begin position="245"/>
        <end position="264"/>
    </location>
</feature>
<feature type="transmembrane region" description="Helical" evidence="8">
    <location>
        <begin position="305"/>
        <end position="329"/>
    </location>
</feature>
<comment type="similarity">
    <text evidence="2">Belongs to the glycosyltransferase 2 family.</text>
</comment>
<evidence type="ECO:0000259" key="10">
    <source>
        <dbReference type="Pfam" id="PF04138"/>
    </source>
</evidence>
<evidence type="ECO:0000256" key="6">
    <source>
        <dbReference type="ARBA" id="ARBA00022989"/>
    </source>
</evidence>
<dbReference type="PANTHER" id="PTHR43398:SF1">
    <property type="entry name" value="DOLICHOL-PHOSPHATE MANNOSYLTRANSFERASE SUBUNIT 1"/>
    <property type="match status" value="1"/>
</dbReference>
<keyword evidence="4 11" id="KW-0808">Transferase</keyword>
<evidence type="ECO:0000256" key="5">
    <source>
        <dbReference type="ARBA" id="ARBA00022692"/>
    </source>
</evidence>
<keyword evidence="7 8" id="KW-0472">Membrane</keyword>
<dbReference type="eggNOG" id="arCOG00894">
    <property type="taxonomic scope" value="Archaea"/>
</dbReference>
<dbReference type="GO" id="GO:0006488">
    <property type="term" value="P:dolichol-linked oligosaccharide biosynthetic process"/>
    <property type="evidence" value="ECO:0007669"/>
    <property type="project" value="TreeGrafter"/>
</dbReference>
<evidence type="ECO:0000256" key="2">
    <source>
        <dbReference type="ARBA" id="ARBA00006739"/>
    </source>
</evidence>
<dbReference type="Pfam" id="PF00535">
    <property type="entry name" value="Glycos_transf_2"/>
    <property type="match status" value="1"/>
</dbReference>
<dbReference type="InterPro" id="IPR039528">
    <property type="entry name" value="DPM1-like"/>
</dbReference>
<dbReference type="GO" id="GO:0035269">
    <property type="term" value="P:protein O-linked glycosylation via mannose"/>
    <property type="evidence" value="ECO:0007669"/>
    <property type="project" value="TreeGrafter"/>
</dbReference>
<dbReference type="SUPFAM" id="SSF53448">
    <property type="entry name" value="Nucleotide-diphospho-sugar transferases"/>
    <property type="match status" value="1"/>
</dbReference>
<dbReference type="PANTHER" id="PTHR43398">
    <property type="entry name" value="DOLICHOL-PHOSPHATE MANNOSYLTRANSFERASE SUBUNIT 1"/>
    <property type="match status" value="1"/>
</dbReference>
<dbReference type="Pfam" id="PF04138">
    <property type="entry name" value="GtrA_DPMS_TM"/>
    <property type="match status" value="1"/>
</dbReference>
<organism evidence="11 12">
    <name type="scientific">Haloterrigena salina JCM 13891</name>
    <dbReference type="NCBI Taxonomy" id="1227488"/>
    <lineage>
        <taxon>Archaea</taxon>
        <taxon>Methanobacteriati</taxon>
        <taxon>Methanobacteriota</taxon>
        <taxon>Stenosarchaea group</taxon>
        <taxon>Halobacteria</taxon>
        <taxon>Halobacteriales</taxon>
        <taxon>Natrialbaceae</taxon>
        <taxon>Haloterrigena</taxon>
    </lineage>
</organism>
<dbReference type="InterPro" id="IPR001173">
    <property type="entry name" value="Glyco_trans_2-like"/>
</dbReference>
<proteinExistence type="inferred from homology"/>
<accession>M0CMP6</accession>
<comment type="caution">
    <text evidence="11">The sequence shown here is derived from an EMBL/GenBank/DDBJ whole genome shotgun (WGS) entry which is preliminary data.</text>
</comment>
<evidence type="ECO:0000256" key="1">
    <source>
        <dbReference type="ARBA" id="ARBA00004141"/>
    </source>
</evidence>
<dbReference type="GO" id="GO:0016020">
    <property type="term" value="C:membrane"/>
    <property type="evidence" value="ECO:0007669"/>
    <property type="project" value="UniProtKB-SubCell"/>
</dbReference>
<reference evidence="11 12" key="1">
    <citation type="journal article" date="2014" name="PLoS Genet.">
        <title>Phylogenetically driven sequencing of extremely halophilic archaea reveals strategies for static and dynamic osmo-response.</title>
        <authorList>
            <person name="Becker E.A."/>
            <person name="Seitzer P.M."/>
            <person name="Tritt A."/>
            <person name="Larsen D."/>
            <person name="Krusor M."/>
            <person name="Yao A.I."/>
            <person name="Wu D."/>
            <person name="Madern D."/>
            <person name="Eisen J.A."/>
            <person name="Darling A.E."/>
            <person name="Facciotti M.T."/>
        </authorList>
    </citation>
    <scope>NUCLEOTIDE SEQUENCE [LARGE SCALE GENOMIC DNA]</scope>
    <source>
        <strain evidence="11 12">JCM 13891</strain>
    </source>
</reference>
<dbReference type="InterPro" id="IPR029044">
    <property type="entry name" value="Nucleotide-diphossugar_trans"/>
</dbReference>
<evidence type="ECO:0000313" key="11">
    <source>
        <dbReference type="EMBL" id="ELZ23913.1"/>
    </source>
</evidence>
<evidence type="ECO:0000256" key="7">
    <source>
        <dbReference type="ARBA" id="ARBA00023136"/>
    </source>
</evidence>
<keyword evidence="3 11" id="KW-0328">Glycosyltransferase</keyword>
<dbReference type="CDD" id="cd06442">
    <property type="entry name" value="DPM1_like"/>
    <property type="match status" value="1"/>
</dbReference>
<gene>
    <name evidence="11" type="ORF">C477_01235</name>
</gene>
<keyword evidence="12" id="KW-1185">Reference proteome</keyword>
<dbReference type="Gene3D" id="3.90.550.10">
    <property type="entry name" value="Spore Coat Polysaccharide Biosynthesis Protein SpsA, Chain A"/>
    <property type="match status" value="1"/>
</dbReference>
<name>M0CMP6_9EURY</name>
<dbReference type="PATRIC" id="fig|1227488.3.peg.243"/>
<feature type="domain" description="GtrA/DPMS transmembrane" evidence="10">
    <location>
        <begin position="245"/>
        <end position="358"/>
    </location>
</feature>
<protein>
    <submittedName>
        <fullName evidence="11">Dolichol-phosphate mannosyltransferase</fullName>
    </submittedName>
</protein>
<feature type="domain" description="Glycosyltransferase 2-like" evidence="9">
    <location>
        <begin position="2"/>
        <end position="166"/>
    </location>
</feature>
<comment type="subcellular location">
    <subcellularLocation>
        <location evidence="1">Membrane</location>
        <topology evidence="1">Multi-pass membrane protein</topology>
    </subcellularLocation>
</comment>
<dbReference type="AlphaFoldDB" id="M0CMP6"/>
<keyword evidence="6 8" id="KW-1133">Transmembrane helix</keyword>
<dbReference type="InterPro" id="IPR007267">
    <property type="entry name" value="GtrA_DPMS_TM"/>
</dbReference>
<evidence type="ECO:0000256" key="3">
    <source>
        <dbReference type="ARBA" id="ARBA00022676"/>
    </source>
</evidence>
<sequence>MIVPTFNERENIKTTLDRCLRVLETTEYAYELIVVDDDSPDRTWEFVETAYADDDRVRVLRRTENRGLALSIVAGLRAASTAYCAVIDADLQHPPEKIPDLLAALDAGADISIGSRHIEDGEIENWSRFRITVSKGATALTKRFLPTARRISDPMSGMFAVRRSVIGNVDLQPQGYKILLEIISKGDVEEVTEVPYTFRERTAGESKLSADQYQEFVEHLLELSVGEYANRISENPRRVVRMLEFFAVGAVGVLVNIIVFLFLMRSGAHYLVSGSFAFLAAVQWNFVGNWAITFDRPSDALTKRYVAFHAVCLVGLIVYEIVLSLLLFVPALPVLLANVGAIGASSVWNFVGADTTAFAENIENVEIRIGPVSYTQGATDFEGGSD</sequence>
<dbReference type="Proteomes" id="UP000011657">
    <property type="component" value="Unassembled WGS sequence"/>
</dbReference>
<evidence type="ECO:0000256" key="4">
    <source>
        <dbReference type="ARBA" id="ARBA00022679"/>
    </source>
</evidence>
<evidence type="ECO:0000256" key="8">
    <source>
        <dbReference type="SAM" id="Phobius"/>
    </source>
</evidence>
<dbReference type="EMBL" id="AOIS01000007">
    <property type="protein sequence ID" value="ELZ23913.1"/>
    <property type="molecule type" value="Genomic_DNA"/>
</dbReference>
<evidence type="ECO:0000313" key="12">
    <source>
        <dbReference type="Proteomes" id="UP000011657"/>
    </source>
</evidence>
<dbReference type="GO" id="GO:0000271">
    <property type="term" value="P:polysaccharide biosynthetic process"/>
    <property type="evidence" value="ECO:0007669"/>
    <property type="project" value="InterPro"/>
</dbReference>
<feature type="transmembrane region" description="Helical" evidence="8">
    <location>
        <begin position="270"/>
        <end position="293"/>
    </location>
</feature>